<dbReference type="Proteomes" id="UP000178912">
    <property type="component" value="Unassembled WGS sequence"/>
</dbReference>
<organism evidence="1 2">
    <name type="scientific">Rhynchosporium agropyri</name>
    <dbReference type="NCBI Taxonomy" id="914238"/>
    <lineage>
        <taxon>Eukaryota</taxon>
        <taxon>Fungi</taxon>
        <taxon>Dikarya</taxon>
        <taxon>Ascomycota</taxon>
        <taxon>Pezizomycotina</taxon>
        <taxon>Leotiomycetes</taxon>
        <taxon>Helotiales</taxon>
        <taxon>Ploettnerulaceae</taxon>
        <taxon>Rhynchosporium</taxon>
    </lineage>
</organism>
<protein>
    <submittedName>
        <fullName evidence="1">Uncharacterized protein</fullName>
    </submittedName>
</protein>
<evidence type="ECO:0000313" key="1">
    <source>
        <dbReference type="EMBL" id="CZS97133.1"/>
    </source>
</evidence>
<dbReference type="AlphaFoldDB" id="A0A1E1KGE8"/>
<dbReference type="EMBL" id="FJUX01000030">
    <property type="protein sequence ID" value="CZS97133.1"/>
    <property type="molecule type" value="Genomic_DNA"/>
</dbReference>
<evidence type="ECO:0000313" key="2">
    <source>
        <dbReference type="Proteomes" id="UP000178912"/>
    </source>
</evidence>
<proteinExistence type="predicted"/>
<accession>A0A1E1KGE8</accession>
<gene>
    <name evidence="1" type="ORF">RAG0_06269</name>
</gene>
<name>A0A1E1KGE8_9HELO</name>
<reference evidence="2" key="1">
    <citation type="submission" date="2016-03" db="EMBL/GenBank/DDBJ databases">
        <authorList>
            <person name="Guldener U."/>
        </authorList>
    </citation>
    <scope>NUCLEOTIDE SEQUENCE [LARGE SCALE GENOMIC DNA]</scope>
    <source>
        <strain evidence="2">04CH-RAC-A.6.1</strain>
    </source>
</reference>
<keyword evidence="2" id="KW-1185">Reference proteome</keyword>
<sequence>MKGDAQNEIEVAVEVEVETRLEMHKRVPFTFIGSHAQLLPASHQTEFEARSFYPRKDGTSSSTFMYGSLRLIPQGLGDLSKASPTMELELLSLVKLLELYGGSWISNTHHKA</sequence>